<dbReference type="Proteomes" id="UP000712600">
    <property type="component" value="Unassembled WGS sequence"/>
</dbReference>
<feature type="compositionally biased region" description="Low complexity" evidence="1">
    <location>
        <begin position="21"/>
        <end position="36"/>
    </location>
</feature>
<reference evidence="2" key="1">
    <citation type="submission" date="2019-12" db="EMBL/GenBank/DDBJ databases">
        <title>Genome sequencing and annotation of Brassica cretica.</title>
        <authorList>
            <person name="Studholme D.J."/>
            <person name="Sarris P."/>
        </authorList>
    </citation>
    <scope>NUCLEOTIDE SEQUENCE</scope>
    <source>
        <strain evidence="2">PFS-109/04</strain>
        <tissue evidence="2">Leaf</tissue>
    </source>
</reference>
<name>A0A8S9Q7I8_BRACR</name>
<dbReference type="AlphaFoldDB" id="A0A8S9Q7I8"/>
<sequence>MIEQQNQVGEKGDNENDSETNENNNEAENNGTEAGSMRWMGDGSILSMEIVIGWEDGEYGRLAVLSSPNYPENKGRTMSYK</sequence>
<gene>
    <name evidence="2" type="ORF">F2Q69_00024603</name>
</gene>
<evidence type="ECO:0000313" key="2">
    <source>
        <dbReference type="EMBL" id="KAF3537726.1"/>
    </source>
</evidence>
<comment type="caution">
    <text evidence="2">The sequence shown here is derived from an EMBL/GenBank/DDBJ whole genome shotgun (WGS) entry which is preliminary data.</text>
</comment>
<organism evidence="2 3">
    <name type="scientific">Brassica cretica</name>
    <name type="common">Mustard</name>
    <dbReference type="NCBI Taxonomy" id="69181"/>
    <lineage>
        <taxon>Eukaryota</taxon>
        <taxon>Viridiplantae</taxon>
        <taxon>Streptophyta</taxon>
        <taxon>Embryophyta</taxon>
        <taxon>Tracheophyta</taxon>
        <taxon>Spermatophyta</taxon>
        <taxon>Magnoliopsida</taxon>
        <taxon>eudicotyledons</taxon>
        <taxon>Gunneridae</taxon>
        <taxon>Pentapetalae</taxon>
        <taxon>rosids</taxon>
        <taxon>malvids</taxon>
        <taxon>Brassicales</taxon>
        <taxon>Brassicaceae</taxon>
        <taxon>Brassiceae</taxon>
        <taxon>Brassica</taxon>
    </lineage>
</organism>
<protein>
    <submittedName>
        <fullName evidence="2">Uncharacterized protein</fullName>
    </submittedName>
</protein>
<dbReference type="EMBL" id="QGKX02001290">
    <property type="protein sequence ID" value="KAF3537726.1"/>
    <property type="molecule type" value="Genomic_DNA"/>
</dbReference>
<evidence type="ECO:0000256" key="1">
    <source>
        <dbReference type="SAM" id="MobiDB-lite"/>
    </source>
</evidence>
<accession>A0A8S9Q7I8</accession>
<evidence type="ECO:0000313" key="3">
    <source>
        <dbReference type="Proteomes" id="UP000712600"/>
    </source>
</evidence>
<proteinExistence type="predicted"/>
<feature type="region of interest" description="Disordered" evidence="1">
    <location>
        <begin position="1"/>
        <end position="38"/>
    </location>
</feature>